<evidence type="ECO:0000256" key="2">
    <source>
        <dbReference type="ARBA" id="ARBA00022962"/>
    </source>
</evidence>
<dbReference type="InterPro" id="IPR029062">
    <property type="entry name" value="Class_I_gatase-like"/>
</dbReference>
<comment type="caution">
    <text evidence="7">The sequence shown here is derived from an EMBL/GenBank/DDBJ whole genome shotgun (WGS) entry which is preliminary data.</text>
</comment>
<dbReference type="PROSITE" id="PS51273">
    <property type="entry name" value="GATASE_TYPE_1"/>
    <property type="match status" value="1"/>
</dbReference>
<evidence type="ECO:0000313" key="8">
    <source>
        <dbReference type="Proteomes" id="UP001551482"/>
    </source>
</evidence>
<evidence type="ECO:0000313" key="7">
    <source>
        <dbReference type="EMBL" id="MEU8133371.1"/>
    </source>
</evidence>
<dbReference type="EMBL" id="JBEZFP010000013">
    <property type="protein sequence ID" value="MEU8133371.1"/>
    <property type="molecule type" value="Genomic_DNA"/>
</dbReference>
<gene>
    <name evidence="7" type="ORF">AB0C36_07675</name>
</gene>
<keyword evidence="3" id="KW-0456">Lyase</keyword>
<accession>A0ABV3DCF7</accession>
<dbReference type="CDD" id="cd01743">
    <property type="entry name" value="GATase1_Anthranilate_Synthase"/>
    <property type="match status" value="1"/>
</dbReference>
<dbReference type="Gene3D" id="3.60.120.10">
    <property type="entry name" value="Anthranilate synthase"/>
    <property type="match status" value="1"/>
</dbReference>
<evidence type="ECO:0000259" key="5">
    <source>
        <dbReference type="Pfam" id="PF00117"/>
    </source>
</evidence>
<dbReference type="PANTHER" id="PTHR11236:SF49">
    <property type="entry name" value="ANTHRANILATE SYNTHASE COMPONENT 1"/>
    <property type="match status" value="1"/>
</dbReference>
<dbReference type="InterPro" id="IPR006221">
    <property type="entry name" value="TrpG/PapA_dom"/>
</dbReference>
<evidence type="ECO:0000256" key="3">
    <source>
        <dbReference type="ARBA" id="ARBA00023239"/>
    </source>
</evidence>
<dbReference type="PANTHER" id="PTHR11236">
    <property type="entry name" value="AMINOBENZOATE/ANTHRANILATE SYNTHASE"/>
    <property type="match status" value="1"/>
</dbReference>
<keyword evidence="8" id="KW-1185">Reference proteome</keyword>
<proteinExistence type="predicted"/>
<organism evidence="7 8">
    <name type="scientific">Streptodolium elevatio</name>
    <dbReference type="NCBI Taxonomy" id="3157996"/>
    <lineage>
        <taxon>Bacteria</taxon>
        <taxon>Bacillati</taxon>
        <taxon>Actinomycetota</taxon>
        <taxon>Actinomycetes</taxon>
        <taxon>Kitasatosporales</taxon>
        <taxon>Streptomycetaceae</taxon>
        <taxon>Streptodolium</taxon>
    </lineage>
</organism>
<reference evidence="7 8" key="1">
    <citation type="submission" date="2024-06" db="EMBL/GenBank/DDBJ databases">
        <title>The Natural Products Discovery Center: Release of the First 8490 Sequenced Strains for Exploring Actinobacteria Biosynthetic Diversity.</title>
        <authorList>
            <person name="Kalkreuter E."/>
            <person name="Kautsar S.A."/>
            <person name="Yang D."/>
            <person name="Bader C.D."/>
            <person name="Teijaro C.N."/>
            <person name="Fluegel L."/>
            <person name="Davis C.M."/>
            <person name="Simpson J.R."/>
            <person name="Lauterbach L."/>
            <person name="Steele A.D."/>
            <person name="Gui C."/>
            <person name="Meng S."/>
            <person name="Li G."/>
            <person name="Viehrig K."/>
            <person name="Ye F."/>
            <person name="Su P."/>
            <person name="Kiefer A.F."/>
            <person name="Nichols A."/>
            <person name="Cepeda A.J."/>
            <person name="Yan W."/>
            <person name="Fan B."/>
            <person name="Jiang Y."/>
            <person name="Adhikari A."/>
            <person name="Zheng C.-J."/>
            <person name="Schuster L."/>
            <person name="Cowan T.M."/>
            <person name="Smanski M.J."/>
            <person name="Chevrette M.G."/>
            <person name="De Carvalho L.P.S."/>
            <person name="Shen B."/>
        </authorList>
    </citation>
    <scope>NUCLEOTIDE SEQUENCE [LARGE SCALE GENOMIC DNA]</scope>
    <source>
        <strain evidence="7 8">NPDC048946</strain>
    </source>
</reference>
<evidence type="ECO:0000256" key="4">
    <source>
        <dbReference type="ARBA" id="ARBA00047683"/>
    </source>
</evidence>
<comment type="catalytic activity">
    <reaction evidence="4">
        <text>chorismate + L-glutamine = anthranilate + pyruvate + L-glutamate + H(+)</text>
        <dbReference type="Rhea" id="RHEA:21732"/>
        <dbReference type="ChEBI" id="CHEBI:15361"/>
        <dbReference type="ChEBI" id="CHEBI:15378"/>
        <dbReference type="ChEBI" id="CHEBI:16567"/>
        <dbReference type="ChEBI" id="CHEBI:29748"/>
        <dbReference type="ChEBI" id="CHEBI:29985"/>
        <dbReference type="ChEBI" id="CHEBI:58359"/>
        <dbReference type="EC" id="4.1.3.27"/>
    </reaction>
</comment>
<dbReference type="PRINTS" id="PR00099">
    <property type="entry name" value="CPSGATASE"/>
</dbReference>
<name>A0ABV3DCF7_9ACTN</name>
<feature type="domain" description="Chorismate-utilising enzyme C-terminal" evidence="6">
    <location>
        <begin position="133"/>
        <end position="391"/>
    </location>
</feature>
<dbReference type="InterPro" id="IPR015890">
    <property type="entry name" value="Chorismate_C"/>
</dbReference>
<dbReference type="EC" id="4.1.3.27" evidence="1"/>
<protein>
    <recommendedName>
        <fullName evidence="1">anthranilate synthase</fullName>
        <ecNumber evidence="1">4.1.3.27</ecNumber>
    </recommendedName>
</protein>
<dbReference type="Proteomes" id="UP001551482">
    <property type="component" value="Unassembled WGS sequence"/>
</dbReference>
<dbReference type="InterPro" id="IPR017926">
    <property type="entry name" value="GATASE"/>
</dbReference>
<dbReference type="SUPFAM" id="SSF52317">
    <property type="entry name" value="Class I glutamine amidotransferase-like"/>
    <property type="match status" value="1"/>
</dbReference>
<evidence type="ECO:0000259" key="6">
    <source>
        <dbReference type="Pfam" id="PF00425"/>
    </source>
</evidence>
<dbReference type="PRINTS" id="PR00097">
    <property type="entry name" value="ANTSNTHASEII"/>
</dbReference>
<dbReference type="Pfam" id="PF00425">
    <property type="entry name" value="Chorismate_bind"/>
    <property type="match status" value="1"/>
</dbReference>
<dbReference type="PRINTS" id="PR00096">
    <property type="entry name" value="GATASE"/>
</dbReference>
<sequence length="639" mass="68549">MTTALTTAELLAPLFSAAPPPFALIRREGADHLDLLFGEVVEVPTLDAVPLPDLDGPGSGAGSGTGEDARHDVLALIPFRQIRERGFEAFDDGTPLLCLRVASQASLPFAEVLAALPDTAVTLAGGGFDVDDETYAGIVERVIADEIGRGEGANFVVRRDYRDRLVDYAPATAGTLLRRLLTRESGAYWTYLIHTGDLTLVGASPERHVSAIGGEVVMNPISGTYRYPAGGPDRAGLLRFLRDGKEVDELFMVVDEELKMMSEVCDLGGRVLGPYLKEMGHLAHTEYVLRGESSLDVRAILRGTMFAPTVTGSPLENACRVIRRHEPTGRGYYSGVLALIGRDTENRRTLDAPILIRTAYIEPDGALRVPAGATLVRHSDPASEVAETHAKAAGVLAALGVVPASARSGGDSPVRLADDLEVGAVLGARNAGLAPFWMTARDDQALRAPELAGRQVLVVDGEDTFTAMLAHLLRTLGLRVTVTPYDEVSARRVTEAELLLVGPGPGDPRHVLDRKIRTMGAAVRRRLDSGGPMLGVCLGHQLIAAELGLRLARKDTPYQGKQVDIDFFGRPEKVGFYNTFTALTPERPLHGLEFSTDEDGGQVHALRAKGSRLAGLQFHPESVLTRNGLDIVRETLAAL</sequence>
<dbReference type="InterPro" id="IPR019999">
    <property type="entry name" value="Anth_synth_I-like"/>
</dbReference>
<evidence type="ECO:0000256" key="1">
    <source>
        <dbReference type="ARBA" id="ARBA00012266"/>
    </source>
</evidence>
<dbReference type="SUPFAM" id="SSF56322">
    <property type="entry name" value="ADC synthase"/>
    <property type="match status" value="1"/>
</dbReference>
<feature type="domain" description="Glutamine amidotransferase" evidence="5">
    <location>
        <begin position="457"/>
        <end position="636"/>
    </location>
</feature>
<dbReference type="Gene3D" id="3.40.50.880">
    <property type="match status" value="1"/>
</dbReference>
<dbReference type="Pfam" id="PF00117">
    <property type="entry name" value="GATase"/>
    <property type="match status" value="1"/>
</dbReference>
<keyword evidence="2" id="KW-0315">Glutamine amidotransferase</keyword>
<dbReference type="InterPro" id="IPR005801">
    <property type="entry name" value="ADC_synthase"/>
</dbReference>